<reference evidence="1" key="1">
    <citation type="submission" date="2022-04" db="EMBL/GenBank/DDBJ databases">
        <title>Sequencing and genomic assembly of Halococcus dombrowskii.</title>
        <authorList>
            <person name="Lim S.W."/>
            <person name="MacLea K.S."/>
        </authorList>
    </citation>
    <scope>NUCLEOTIDE SEQUENCE</scope>
    <source>
        <strain evidence="1">H4</strain>
        <plasmid evidence="1">unnamed4</plasmid>
    </source>
</reference>
<proteinExistence type="predicted"/>
<dbReference type="EMBL" id="CP095009">
    <property type="protein sequence ID" value="UOO97469.1"/>
    <property type="molecule type" value="Genomic_DNA"/>
</dbReference>
<protein>
    <submittedName>
        <fullName evidence="1">Uncharacterized protein</fullName>
    </submittedName>
</protein>
<dbReference type="GeneID" id="71763891"/>
<dbReference type="KEGG" id="hdo:MUK72_18545"/>
<dbReference type="AlphaFoldDB" id="A0AAX3AT84"/>
<accession>A0AAX3AT84</accession>
<gene>
    <name evidence="1" type="ORF">MUK72_18545</name>
</gene>
<geneLocation type="plasmid" evidence="1 2">
    <name>unnamed4</name>
</geneLocation>
<keyword evidence="2" id="KW-1185">Reference proteome</keyword>
<sequence length="285" mass="32269">MSDINGSDDRLTHTTAFCNIVEETLDALVEWFEDRLAEAIPIRWRVSVCEIIKRGLFVRRSDLLHRAEVRIAVRRLRPVAQPIETTTWRRRSNIRQIEVGLAFEEYLIWIRCIGRSVGIERGEATIAGDPDRPHDLVVGDACIVDLAGVEPWLARRDEVVISGYLTDRTGSGLDLAAVGERQPTPPDVVDGLLSGRSREAKSDEDVGCTGETAREFTVVELTRVLVEKHTDDWFEVELSLTRVGVLIGETVWWNVEVRDNSRDMVVDVAQFFSLLNETVYRGRKV</sequence>
<dbReference type="RefSeq" id="WP_244707126.1">
    <property type="nucleotide sequence ID" value="NZ_CP095009.1"/>
</dbReference>
<evidence type="ECO:0000313" key="1">
    <source>
        <dbReference type="EMBL" id="UOO97469.1"/>
    </source>
</evidence>
<keyword evidence="1" id="KW-0614">Plasmid</keyword>
<dbReference type="Proteomes" id="UP000830542">
    <property type="component" value="Plasmid unnamed4"/>
</dbReference>
<name>A0AAX3AT84_HALDO</name>
<organism evidence="1 2">
    <name type="scientific">Halococcus dombrowskii</name>
    <dbReference type="NCBI Taxonomy" id="179637"/>
    <lineage>
        <taxon>Archaea</taxon>
        <taxon>Methanobacteriati</taxon>
        <taxon>Methanobacteriota</taxon>
        <taxon>Stenosarchaea group</taxon>
        <taxon>Halobacteria</taxon>
        <taxon>Halobacteriales</taxon>
        <taxon>Halococcaceae</taxon>
        <taxon>Halococcus</taxon>
    </lineage>
</organism>
<evidence type="ECO:0000313" key="2">
    <source>
        <dbReference type="Proteomes" id="UP000830542"/>
    </source>
</evidence>